<evidence type="ECO:0000256" key="7">
    <source>
        <dbReference type="ARBA" id="ARBA00022777"/>
    </source>
</evidence>
<dbReference type="EC" id="2.7.11.1" evidence="2"/>
<comment type="caution">
    <text evidence="12">The sequence shown here is derived from an EMBL/GenBank/DDBJ whole genome shotgun (WGS) entry which is preliminary data.</text>
</comment>
<dbReference type="PANTHER" id="PTHR12209">
    <property type="entry name" value="NON-SPECIFIC SERINE/THREONINE PROTEIN KINASE"/>
    <property type="match status" value="1"/>
</dbReference>
<dbReference type="Proteomes" id="UP000199259">
    <property type="component" value="Unassembled WGS sequence"/>
</dbReference>
<name>A0A7Z7AXD4_9EURY</name>
<proteinExistence type="inferred from homology"/>
<comment type="catalytic activity">
    <reaction evidence="10">
        <text>L-seryl-[protein] + ATP = O-phospho-L-seryl-[protein] + ADP + H(+)</text>
        <dbReference type="Rhea" id="RHEA:17989"/>
        <dbReference type="Rhea" id="RHEA-COMP:9863"/>
        <dbReference type="Rhea" id="RHEA-COMP:11604"/>
        <dbReference type="ChEBI" id="CHEBI:15378"/>
        <dbReference type="ChEBI" id="CHEBI:29999"/>
        <dbReference type="ChEBI" id="CHEBI:30616"/>
        <dbReference type="ChEBI" id="CHEBI:83421"/>
        <dbReference type="ChEBI" id="CHEBI:456216"/>
        <dbReference type="EC" id="2.7.11.1"/>
    </reaction>
</comment>
<evidence type="ECO:0000256" key="2">
    <source>
        <dbReference type="ARBA" id="ARBA00012513"/>
    </source>
</evidence>
<dbReference type="NCBIfam" id="NF011463">
    <property type="entry name" value="PRK14879.1-4"/>
    <property type="match status" value="1"/>
</dbReference>
<dbReference type="Pfam" id="PF01163">
    <property type="entry name" value="RIO1"/>
    <property type="match status" value="1"/>
</dbReference>
<accession>A0A7Z7AXD4</accession>
<evidence type="ECO:0000259" key="11">
    <source>
        <dbReference type="PROSITE" id="PS50011"/>
    </source>
</evidence>
<dbReference type="EMBL" id="FNCA01000001">
    <property type="protein sequence ID" value="SDF26977.1"/>
    <property type="molecule type" value="Genomic_DNA"/>
</dbReference>
<dbReference type="InterPro" id="IPR008266">
    <property type="entry name" value="Tyr_kinase_AS"/>
</dbReference>
<dbReference type="GO" id="GO:0005829">
    <property type="term" value="C:cytosol"/>
    <property type="evidence" value="ECO:0007669"/>
    <property type="project" value="TreeGrafter"/>
</dbReference>
<dbReference type="PANTHER" id="PTHR12209:SF0">
    <property type="entry name" value="EKC_KEOPS COMPLEX SUBUNIT TP53RK"/>
    <property type="match status" value="1"/>
</dbReference>
<sequence length="190" mass="21686">MNLTNGAEAVVRVEDGVLIKERVPKSYRLKELDERIRKERTKAEARLISEARRAGVPTPIIYDIENSTIKMQYIDGIALKHVIDDDLSEQIGILVAELHAAGIIHGDLTTSNLILSNDKIYMIDFGLSFFESSVEARGVDVHVLFRTFESTHRDHERLIAAFCRGYRKEFAQADEVLERVKEIEKRGRYA</sequence>
<feature type="domain" description="Protein kinase" evidence="11">
    <location>
        <begin position="1"/>
        <end position="190"/>
    </location>
</feature>
<evidence type="ECO:0000313" key="12">
    <source>
        <dbReference type="EMBL" id="SDF26977.1"/>
    </source>
</evidence>
<comment type="catalytic activity">
    <reaction evidence="9">
        <text>L-threonyl-[protein] + ATP = O-phospho-L-threonyl-[protein] + ADP + H(+)</text>
        <dbReference type="Rhea" id="RHEA:46608"/>
        <dbReference type="Rhea" id="RHEA-COMP:11060"/>
        <dbReference type="Rhea" id="RHEA-COMP:11605"/>
        <dbReference type="ChEBI" id="CHEBI:15378"/>
        <dbReference type="ChEBI" id="CHEBI:30013"/>
        <dbReference type="ChEBI" id="CHEBI:30616"/>
        <dbReference type="ChEBI" id="CHEBI:61977"/>
        <dbReference type="ChEBI" id="CHEBI:456216"/>
        <dbReference type="EC" id="2.7.11.1"/>
    </reaction>
</comment>
<evidence type="ECO:0000256" key="1">
    <source>
        <dbReference type="ARBA" id="ARBA00010630"/>
    </source>
</evidence>
<dbReference type="InterPro" id="IPR022495">
    <property type="entry name" value="Bud32"/>
</dbReference>
<evidence type="ECO:0000256" key="3">
    <source>
        <dbReference type="ARBA" id="ARBA00022527"/>
    </source>
</evidence>
<dbReference type="InterPro" id="IPR000719">
    <property type="entry name" value="Prot_kinase_dom"/>
</dbReference>
<comment type="similarity">
    <text evidence="1">Belongs to the protein kinase superfamily. BUD32 family.</text>
</comment>
<dbReference type="AlphaFoldDB" id="A0A7Z7AXD4"/>
<dbReference type="Gene3D" id="1.10.510.10">
    <property type="entry name" value="Transferase(Phosphotransferase) domain 1"/>
    <property type="match status" value="1"/>
</dbReference>
<evidence type="ECO:0000313" key="13">
    <source>
        <dbReference type="Proteomes" id="UP000199259"/>
    </source>
</evidence>
<dbReference type="Gene3D" id="3.30.200.20">
    <property type="entry name" value="Phosphorylase Kinase, domain 1"/>
    <property type="match status" value="1"/>
</dbReference>
<reference evidence="12 13" key="1">
    <citation type="submission" date="2016-10" db="EMBL/GenBank/DDBJ databases">
        <authorList>
            <person name="Varghese N."/>
            <person name="Submissions S."/>
        </authorList>
    </citation>
    <scope>NUCLEOTIDE SEQUENCE [LARGE SCALE GENOMIC DNA]</scope>
    <source>
        <strain evidence="12 13">PL 12/M</strain>
    </source>
</reference>
<evidence type="ECO:0000256" key="5">
    <source>
        <dbReference type="ARBA" id="ARBA00022694"/>
    </source>
</evidence>
<evidence type="ECO:0000256" key="9">
    <source>
        <dbReference type="ARBA" id="ARBA00047899"/>
    </source>
</evidence>
<keyword evidence="7 12" id="KW-0418">Kinase</keyword>
<dbReference type="GO" id="GO:0008033">
    <property type="term" value="P:tRNA processing"/>
    <property type="evidence" value="ECO:0007669"/>
    <property type="project" value="UniProtKB-KW"/>
</dbReference>
<evidence type="ECO:0000256" key="10">
    <source>
        <dbReference type="ARBA" id="ARBA00048679"/>
    </source>
</evidence>
<dbReference type="NCBIfam" id="NF011462">
    <property type="entry name" value="PRK14879.1-3"/>
    <property type="match status" value="1"/>
</dbReference>
<keyword evidence="5" id="KW-0819">tRNA processing</keyword>
<dbReference type="PROSITE" id="PS50011">
    <property type="entry name" value="PROTEIN_KINASE_DOM"/>
    <property type="match status" value="1"/>
</dbReference>
<dbReference type="InterPro" id="IPR018934">
    <property type="entry name" value="RIO_dom"/>
</dbReference>
<dbReference type="PROSITE" id="PS00109">
    <property type="entry name" value="PROTEIN_KINASE_TYR"/>
    <property type="match status" value="1"/>
</dbReference>
<gene>
    <name evidence="12" type="ORF">SAMN04488589_0187</name>
</gene>
<dbReference type="NCBIfam" id="TIGR03724">
    <property type="entry name" value="arch_bud32"/>
    <property type="match status" value="1"/>
</dbReference>
<dbReference type="RefSeq" id="WP_091707894.1">
    <property type="nucleotide sequence ID" value="NZ_FNCA01000001.1"/>
</dbReference>
<dbReference type="InterPro" id="IPR011009">
    <property type="entry name" value="Kinase-like_dom_sf"/>
</dbReference>
<evidence type="ECO:0000256" key="8">
    <source>
        <dbReference type="ARBA" id="ARBA00022840"/>
    </source>
</evidence>
<dbReference type="OrthoDB" id="31344at2157"/>
<keyword evidence="6" id="KW-0547">Nucleotide-binding</keyword>
<keyword evidence="4" id="KW-0808">Transferase</keyword>
<keyword evidence="8" id="KW-0067">ATP-binding</keyword>
<protein>
    <recommendedName>
        <fullName evidence="2">non-specific serine/threonine protein kinase</fullName>
        <ecNumber evidence="2">2.7.11.1</ecNumber>
    </recommendedName>
</protein>
<evidence type="ECO:0000256" key="4">
    <source>
        <dbReference type="ARBA" id="ARBA00022679"/>
    </source>
</evidence>
<organism evidence="12 13">
    <name type="scientific">Methanolobus vulcani</name>
    <dbReference type="NCBI Taxonomy" id="38026"/>
    <lineage>
        <taxon>Archaea</taxon>
        <taxon>Methanobacteriati</taxon>
        <taxon>Methanobacteriota</taxon>
        <taxon>Stenosarchaea group</taxon>
        <taxon>Methanomicrobia</taxon>
        <taxon>Methanosarcinales</taxon>
        <taxon>Methanosarcinaceae</taxon>
        <taxon>Methanolobus</taxon>
    </lineage>
</organism>
<keyword evidence="3" id="KW-0723">Serine/threonine-protein kinase</keyword>
<dbReference type="GO" id="GO:0004674">
    <property type="term" value="F:protein serine/threonine kinase activity"/>
    <property type="evidence" value="ECO:0007669"/>
    <property type="project" value="UniProtKB-KW"/>
</dbReference>
<dbReference type="GO" id="GO:0005524">
    <property type="term" value="F:ATP binding"/>
    <property type="evidence" value="ECO:0007669"/>
    <property type="project" value="UniProtKB-KW"/>
</dbReference>
<evidence type="ECO:0000256" key="6">
    <source>
        <dbReference type="ARBA" id="ARBA00022741"/>
    </source>
</evidence>
<dbReference type="SUPFAM" id="SSF56112">
    <property type="entry name" value="Protein kinase-like (PK-like)"/>
    <property type="match status" value="1"/>
</dbReference>
<keyword evidence="13" id="KW-1185">Reference proteome</keyword>